<feature type="domain" description="Protein kinase" evidence="4">
    <location>
        <begin position="50"/>
        <end position="359"/>
    </location>
</feature>
<evidence type="ECO:0000313" key="6">
    <source>
        <dbReference type="Proteomes" id="UP001054889"/>
    </source>
</evidence>
<dbReference type="InterPro" id="IPR000719">
    <property type="entry name" value="Prot_kinase_dom"/>
</dbReference>
<proteinExistence type="predicted"/>
<keyword evidence="2" id="KW-0067">ATP-binding</keyword>
<protein>
    <recommendedName>
        <fullName evidence="4">Protein kinase domain-containing protein</fullName>
    </recommendedName>
</protein>
<accession>A0AAV5ED14</accession>
<comment type="caution">
    <text evidence="5">The sequence shown here is derived from an EMBL/GenBank/DDBJ whole genome shotgun (WGS) entry which is preliminary data.</text>
</comment>
<name>A0AAV5ED14_ELECO</name>
<dbReference type="SUPFAM" id="SSF56112">
    <property type="entry name" value="Protein kinase-like (PK-like)"/>
    <property type="match status" value="1"/>
</dbReference>
<reference evidence="5" key="2">
    <citation type="submission" date="2021-12" db="EMBL/GenBank/DDBJ databases">
        <title>Resequencing data analysis of finger millet.</title>
        <authorList>
            <person name="Hatakeyama M."/>
            <person name="Aluri S."/>
            <person name="Balachadran M.T."/>
            <person name="Sivarajan S.R."/>
            <person name="Poveda L."/>
            <person name="Shimizu-Inatsugi R."/>
            <person name="Schlapbach R."/>
            <person name="Sreeman S.M."/>
            <person name="Shimizu K.K."/>
        </authorList>
    </citation>
    <scope>NUCLEOTIDE SEQUENCE</scope>
</reference>
<evidence type="ECO:0000256" key="1">
    <source>
        <dbReference type="ARBA" id="ARBA00022741"/>
    </source>
</evidence>
<dbReference type="InterPro" id="IPR011009">
    <property type="entry name" value="Kinase-like_dom_sf"/>
</dbReference>
<gene>
    <name evidence="5" type="primary">gb07429</name>
    <name evidence="5" type="ORF">PR202_gb07429</name>
</gene>
<reference evidence="5" key="1">
    <citation type="journal article" date="2018" name="DNA Res.">
        <title>Multiple hybrid de novo genome assembly of finger millet, an orphan allotetraploid crop.</title>
        <authorList>
            <person name="Hatakeyama M."/>
            <person name="Aluri S."/>
            <person name="Balachadran M.T."/>
            <person name="Sivarajan S.R."/>
            <person name="Patrignani A."/>
            <person name="Gruter S."/>
            <person name="Poveda L."/>
            <person name="Shimizu-Inatsugi R."/>
            <person name="Baeten J."/>
            <person name="Francoijs K.J."/>
            <person name="Nataraja K.N."/>
            <person name="Reddy Y.A.N."/>
            <person name="Phadnis S."/>
            <person name="Ravikumar R.L."/>
            <person name="Schlapbach R."/>
            <person name="Sreeman S.M."/>
            <person name="Shimizu K.K."/>
        </authorList>
    </citation>
    <scope>NUCLEOTIDE SEQUENCE</scope>
</reference>
<keyword evidence="6" id="KW-1185">Reference proteome</keyword>
<dbReference type="Gene3D" id="1.10.510.10">
    <property type="entry name" value="Transferase(Phosphotransferase) domain 1"/>
    <property type="match status" value="1"/>
</dbReference>
<dbReference type="AlphaFoldDB" id="A0AAV5ED14"/>
<dbReference type="GO" id="GO:0004672">
    <property type="term" value="F:protein kinase activity"/>
    <property type="evidence" value="ECO:0007669"/>
    <property type="project" value="InterPro"/>
</dbReference>
<dbReference type="GO" id="GO:0005524">
    <property type="term" value="F:ATP binding"/>
    <property type="evidence" value="ECO:0007669"/>
    <property type="project" value="UniProtKB-KW"/>
</dbReference>
<evidence type="ECO:0000256" key="3">
    <source>
        <dbReference type="SAM" id="MobiDB-lite"/>
    </source>
</evidence>
<dbReference type="EMBL" id="BQKI01000074">
    <property type="protein sequence ID" value="GJN20101.1"/>
    <property type="molecule type" value="Genomic_DNA"/>
</dbReference>
<evidence type="ECO:0000256" key="2">
    <source>
        <dbReference type="ARBA" id="ARBA00022840"/>
    </source>
</evidence>
<dbReference type="PROSITE" id="PS50011">
    <property type="entry name" value="PROTEIN_KINASE_DOM"/>
    <property type="match status" value="1"/>
</dbReference>
<dbReference type="Pfam" id="PF00069">
    <property type="entry name" value="Pkinase"/>
    <property type="match status" value="1"/>
</dbReference>
<dbReference type="InterPro" id="IPR050117">
    <property type="entry name" value="MAPK"/>
</dbReference>
<feature type="region of interest" description="Disordered" evidence="3">
    <location>
        <begin position="46"/>
        <end position="68"/>
    </location>
</feature>
<dbReference type="Proteomes" id="UP001054889">
    <property type="component" value="Unassembled WGS sequence"/>
</dbReference>
<organism evidence="5 6">
    <name type="scientific">Eleusine coracana subsp. coracana</name>
    <dbReference type="NCBI Taxonomy" id="191504"/>
    <lineage>
        <taxon>Eukaryota</taxon>
        <taxon>Viridiplantae</taxon>
        <taxon>Streptophyta</taxon>
        <taxon>Embryophyta</taxon>
        <taxon>Tracheophyta</taxon>
        <taxon>Spermatophyta</taxon>
        <taxon>Magnoliopsida</taxon>
        <taxon>Liliopsida</taxon>
        <taxon>Poales</taxon>
        <taxon>Poaceae</taxon>
        <taxon>PACMAD clade</taxon>
        <taxon>Chloridoideae</taxon>
        <taxon>Cynodonteae</taxon>
        <taxon>Eleusininae</taxon>
        <taxon>Eleusine</taxon>
    </lineage>
</organism>
<keyword evidence="1" id="KW-0547">Nucleotide-binding</keyword>
<sequence>MEALREAARVAAICDKIKEHGDTGKPMSVRKVAVISAMIDHIAGSDGAEGMSVPTEGGGRKARKGSARWSDEVSRLSESKPGAVVKCLRPGCGGDDVSGILREACFMAASRGHPSIIGYRGITLTPGSKDEYSLVADDVGPSLADVILDRGRPFPEAHVRRVMRQLLGAAEAIGERGIVHRDINPANIFFDDDTTTGVVKIANFSAAKSMAEKEGPPAVFAGTNGYTAPEVLLRNADHDAAVDAWSLGCVMMELLVGGNGNKPLLFKGEDEADQLYRIFDVLGVPSRKAMLALKPRVVDDKEVERRRARQRRVGHRNQLRELFPELVLSQDGFDVLNGLLTCDPTKRLTAAAALRCPWFADVDDKDASVLSDVVSRAAGTVARSCVVVLRVAVQFARRAIGLLISPKAVM</sequence>
<evidence type="ECO:0000313" key="5">
    <source>
        <dbReference type="EMBL" id="GJN20101.1"/>
    </source>
</evidence>
<dbReference type="PANTHER" id="PTHR24055">
    <property type="entry name" value="MITOGEN-ACTIVATED PROTEIN KINASE"/>
    <property type="match status" value="1"/>
</dbReference>
<evidence type="ECO:0000259" key="4">
    <source>
        <dbReference type="PROSITE" id="PS50011"/>
    </source>
</evidence>